<proteinExistence type="predicted"/>
<name>A0A3E4USA6_MEDGN</name>
<evidence type="ECO:0008006" key="3">
    <source>
        <dbReference type="Google" id="ProtNLM"/>
    </source>
</evidence>
<accession>A0A3E4USA6</accession>
<protein>
    <recommendedName>
        <fullName evidence="3">LXG domain-containing protein</fullName>
    </recommendedName>
</protein>
<dbReference type="AlphaFoldDB" id="A0A3E4USA6"/>
<dbReference type="EMBL" id="QSSX01000105">
    <property type="protein sequence ID" value="RGM15187.1"/>
    <property type="molecule type" value="Genomic_DNA"/>
</dbReference>
<comment type="caution">
    <text evidence="1">The sequence shown here is derived from an EMBL/GenBank/DDBJ whole genome shotgun (WGS) entry which is preliminary data.</text>
</comment>
<reference evidence="1 2" key="1">
    <citation type="submission" date="2018-08" db="EMBL/GenBank/DDBJ databases">
        <title>A genome reference for cultivated species of the human gut microbiota.</title>
        <authorList>
            <person name="Zou Y."/>
            <person name="Xue W."/>
            <person name="Luo G."/>
        </authorList>
    </citation>
    <scope>NUCLEOTIDE SEQUENCE [LARGE SCALE GENOMIC DNA]</scope>
    <source>
        <strain evidence="1 2">TF01-20-2</strain>
    </source>
</reference>
<sequence length="122" mass="13574">MGLKLYPGSIKGQADSIIQNLEFDNKDLLSALQTISQFVQNTELKGAAWDSMKYQLGNHEAVIQGLICANESVIQEHENLKSTVGDENLDEEELIAKRDALISTNTFLEKNISLMQSICKTM</sequence>
<dbReference type="Proteomes" id="UP000260808">
    <property type="component" value="Unassembled WGS sequence"/>
</dbReference>
<organism evidence="1 2">
    <name type="scientific">Mediterraneibacter gnavus</name>
    <name type="common">Ruminococcus gnavus</name>
    <dbReference type="NCBI Taxonomy" id="33038"/>
    <lineage>
        <taxon>Bacteria</taxon>
        <taxon>Bacillati</taxon>
        <taxon>Bacillota</taxon>
        <taxon>Clostridia</taxon>
        <taxon>Lachnospirales</taxon>
        <taxon>Lachnospiraceae</taxon>
        <taxon>Mediterraneibacter</taxon>
    </lineage>
</organism>
<evidence type="ECO:0000313" key="1">
    <source>
        <dbReference type="EMBL" id="RGM15187.1"/>
    </source>
</evidence>
<evidence type="ECO:0000313" key="2">
    <source>
        <dbReference type="Proteomes" id="UP000260808"/>
    </source>
</evidence>
<gene>
    <name evidence="1" type="ORF">DXC31_18065</name>
</gene>